<organism evidence="9 10">
    <name type="scientific">Micrococcus luteus</name>
    <name type="common">Micrococcus lysodeikticus</name>
    <dbReference type="NCBI Taxonomy" id="1270"/>
    <lineage>
        <taxon>Bacteria</taxon>
        <taxon>Bacillati</taxon>
        <taxon>Actinomycetota</taxon>
        <taxon>Actinomycetes</taxon>
        <taxon>Micrococcales</taxon>
        <taxon>Micrococcaceae</taxon>
        <taxon>Micrococcus</taxon>
    </lineage>
</organism>
<feature type="region of interest" description="Disordered" evidence="8">
    <location>
        <begin position="81"/>
        <end position="203"/>
    </location>
</feature>
<keyword evidence="3" id="KW-0812">Transmembrane</keyword>
<comment type="caution">
    <text evidence="9">The sequence shown here is derived from an EMBL/GenBank/DDBJ whole genome shotgun (WGS) entry which is preliminary data.</text>
</comment>
<dbReference type="InterPro" id="IPR003369">
    <property type="entry name" value="TatA/B/E"/>
</dbReference>
<evidence type="ECO:0000313" key="9">
    <source>
        <dbReference type="EMBL" id="MCV7628476.1"/>
    </source>
</evidence>
<evidence type="ECO:0000256" key="8">
    <source>
        <dbReference type="SAM" id="MobiDB-lite"/>
    </source>
</evidence>
<keyword evidence="6" id="KW-0811">Translocation</keyword>
<name>A0AAP3AFZ5_MICLU</name>
<evidence type="ECO:0000313" key="10">
    <source>
        <dbReference type="Proteomes" id="UP001205867"/>
    </source>
</evidence>
<dbReference type="AlphaFoldDB" id="A0AAP3AFZ5"/>
<evidence type="ECO:0000256" key="1">
    <source>
        <dbReference type="ARBA" id="ARBA00004167"/>
    </source>
</evidence>
<dbReference type="RefSeq" id="WP_060775288.1">
    <property type="nucleotide sequence ID" value="NZ_CBDRLD010000007.1"/>
</dbReference>
<dbReference type="Proteomes" id="UP001205867">
    <property type="component" value="Unassembled WGS sequence"/>
</dbReference>
<protein>
    <submittedName>
        <fullName evidence="9">Sec-independent protein translocase TatB</fullName>
    </submittedName>
</protein>
<evidence type="ECO:0000256" key="4">
    <source>
        <dbReference type="ARBA" id="ARBA00022927"/>
    </source>
</evidence>
<evidence type="ECO:0000256" key="6">
    <source>
        <dbReference type="ARBA" id="ARBA00023010"/>
    </source>
</evidence>
<dbReference type="Pfam" id="PF02416">
    <property type="entry name" value="TatA_B_E"/>
    <property type="match status" value="1"/>
</dbReference>
<comment type="subcellular location">
    <subcellularLocation>
        <location evidence="1">Membrane</location>
        <topology evidence="1">Single-pass membrane protein</topology>
    </subcellularLocation>
</comment>
<proteinExistence type="predicted"/>
<gene>
    <name evidence="9" type="ORF">M3A82_003840</name>
</gene>
<keyword evidence="2" id="KW-0813">Transport</keyword>
<evidence type="ECO:0000256" key="5">
    <source>
        <dbReference type="ARBA" id="ARBA00022989"/>
    </source>
</evidence>
<sequence>MFGINGSEFIILAVLAIVILGPEKLPEYTRAFTDWLRVMRDKAEGAKAQFKEETGTDFDEVDWRKYDPRQYDPRRIIRDALREPAGGSSTPASRAAQATGISAEDVHGGLTRQDLADMDPRTLFRRPAGAGSTASAESGAAAAQTRSTTPGAGAAAVGGAAAALMASGRADALAEERPAAVETEPDPLELLGLAPAPFDVDAT</sequence>
<accession>A0AAP3AFZ5</accession>
<feature type="compositionally biased region" description="Low complexity" evidence="8">
    <location>
        <begin position="128"/>
        <end position="143"/>
    </location>
</feature>
<keyword evidence="4" id="KW-0653">Protein transport</keyword>
<feature type="compositionally biased region" description="Low complexity" evidence="8">
    <location>
        <begin position="151"/>
        <end position="171"/>
    </location>
</feature>
<evidence type="ECO:0000256" key="3">
    <source>
        <dbReference type="ARBA" id="ARBA00022692"/>
    </source>
</evidence>
<reference evidence="9" key="1">
    <citation type="submission" date="2023-06" db="EMBL/GenBank/DDBJ databases">
        <title>lsaBGC provides a comprehensive framework for evolutionary analysis of biosynthetic gene clusters within focal taxa.</title>
        <authorList>
            <person name="Salamzade R."/>
            <person name="Sandstrom S."/>
            <person name="Kalan L.R."/>
        </authorList>
    </citation>
    <scope>NUCLEOTIDE SEQUENCE</scope>
    <source>
        <strain evidence="9">P3-SID899</strain>
    </source>
</reference>
<dbReference type="PRINTS" id="PR01506">
    <property type="entry name" value="TATBPROTEIN"/>
</dbReference>
<dbReference type="Gene3D" id="1.20.5.3310">
    <property type="match status" value="1"/>
</dbReference>
<keyword evidence="7" id="KW-0472">Membrane</keyword>
<dbReference type="EMBL" id="JALXKZ020000005">
    <property type="protein sequence ID" value="MCV7628476.1"/>
    <property type="molecule type" value="Genomic_DNA"/>
</dbReference>
<evidence type="ECO:0000256" key="7">
    <source>
        <dbReference type="ARBA" id="ARBA00023136"/>
    </source>
</evidence>
<evidence type="ECO:0000256" key="2">
    <source>
        <dbReference type="ARBA" id="ARBA00022448"/>
    </source>
</evidence>
<keyword evidence="5" id="KW-1133">Transmembrane helix</keyword>